<proteinExistence type="predicted"/>
<keyword evidence="3" id="KW-1185">Reference proteome</keyword>
<evidence type="ECO:0000256" key="1">
    <source>
        <dbReference type="SAM" id="MobiDB-lite"/>
    </source>
</evidence>
<feature type="compositionally biased region" description="Acidic residues" evidence="1">
    <location>
        <begin position="454"/>
        <end position="492"/>
    </location>
</feature>
<dbReference type="AlphaFoldDB" id="A0AAN6NUI0"/>
<evidence type="ECO:0000313" key="3">
    <source>
        <dbReference type="Proteomes" id="UP001303222"/>
    </source>
</evidence>
<sequence length="678" mass="77519">MKTRYDVRPTLLQVLDGHPINGVPPNEMGMVHVEGWGRGIRHLMRPDQMVNWEAYKRGLPLHLRAERMMLYGHVDFNTGRPLVPSLDELYMSDDEFDLPADSSWEIMKHRKAHGGCGNVPFERGMWQPKHARKARWKTLTEEEKEDILAAEEEEIKEEKKLRYVEGDLDVALADLEETLYDYAVEKEEGSHEEYGIDGLEFDSRVPMPDDTFPSDEEDDFDDDDWEACAKYMEGLGPDRPVPDQLTLIRQDKARGQLGKSLLMAKQVFDSMAESNDEKQEQDKAWSQVAADKLHKIAGKDPAHRRCVPVAPRNPTPAAYQAFLMAHDGRRHAWVVPVHPEQAELPEVRAEYLLKAAVSLNRAKLDTGDLDPSADAMPDDEVAELEDEQITAQLEETVNHGWMLRMPPNEGGGGGLNGQAHHSVQEPPIEMPVPLGMDMDIEEDREAWQEMKDMEDAEDMKDEEDEEDEEDTDENTEDTDDTEEDHGADPVDDFSDLITTDFTFIHTPMTPNFSFHSPPNFGGLHNPNPTNVAGPSTIPPSPYFTPNNTINQPIPNITINQSNPHNLNSHNQPNIALNVPNRPTPNPAPNPHNPDLPYPSETYHYHCDPDHEFDWRGWLDMQHQNDLLSEAARLDPDLLDNAHEIGPEELRKRVEKTIEATKGYKDWRERELRRWYRQW</sequence>
<evidence type="ECO:0000313" key="2">
    <source>
        <dbReference type="EMBL" id="KAK3952111.1"/>
    </source>
</evidence>
<reference evidence="2" key="1">
    <citation type="journal article" date="2023" name="Mol. Phylogenet. Evol.">
        <title>Genome-scale phylogeny and comparative genomics of the fungal order Sordariales.</title>
        <authorList>
            <person name="Hensen N."/>
            <person name="Bonometti L."/>
            <person name="Westerberg I."/>
            <person name="Brannstrom I.O."/>
            <person name="Guillou S."/>
            <person name="Cros-Aarteil S."/>
            <person name="Calhoun S."/>
            <person name="Haridas S."/>
            <person name="Kuo A."/>
            <person name="Mondo S."/>
            <person name="Pangilinan J."/>
            <person name="Riley R."/>
            <person name="LaButti K."/>
            <person name="Andreopoulos B."/>
            <person name="Lipzen A."/>
            <person name="Chen C."/>
            <person name="Yan M."/>
            <person name="Daum C."/>
            <person name="Ng V."/>
            <person name="Clum A."/>
            <person name="Steindorff A."/>
            <person name="Ohm R.A."/>
            <person name="Martin F."/>
            <person name="Silar P."/>
            <person name="Natvig D.O."/>
            <person name="Lalanne C."/>
            <person name="Gautier V."/>
            <person name="Ament-Velasquez S.L."/>
            <person name="Kruys A."/>
            <person name="Hutchinson M.I."/>
            <person name="Powell A.J."/>
            <person name="Barry K."/>
            <person name="Miller A.N."/>
            <person name="Grigoriev I.V."/>
            <person name="Debuchy R."/>
            <person name="Gladieux P."/>
            <person name="Hiltunen Thoren M."/>
            <person name="Johannesson H."/>
        </authorList>
    </citation>
    <scope>NUCLEOTIDE SEQUENCE</scope>
    <source>
        <strain evidence="2">CBS 626.80</strain>
    </source>
</reference>
<reference evidence="2" key="2">
    <citation type="submission" date="2023-06" db="EMBL/GenBank/DDBJ databases">
        <authorList>
            <consortium name="Lawrence Berkeley National Laboratory"/>
            <person name="Mondo S.J."/>
            <person name="Hensen N."/>
            <person name="Bonometti L."/>
            <person name="Westerberg I."/>
            <person name="Brannstrom I.O."/>
            <person name="Guillou S."/>
            <person name="Cros-Aarteil S."/>
            <person name="Calhoun S."/>
            <person name="Haridas S."/>
            <person name="Kuo A."/>
            <person name="Pangilinan J."/>
            <person name="Riley R."/>
            <person name="Labutti K."/>
            <person name="Andreopoulos B."/>
            <person name="Lipzen A."/>
            <person name="Chen C."/>
            <person name="Yanf M."/>
            <person name="Daum C."/>
            <person name="Ng V."/>
            <person name="Clum A."/>
            <person name="Steindorff A."/>
            <person name="Ohm R."/>
            <person name="Martin F."/>
            <person name="Silar P."/>
            <person name="Natvig D."/>
            <person name="Lalanne C."/>
            <person name="Gautier V."/>
            <person name="Ament-Velasquez S.L."/>
            <person name="Kruys A."/>
            <person name="Hutchinson M.I."/>
            <person name="Powell A.J."/>
            <person name="Barry K."/>
            <person name="Miller A.N."/>
            <person name="Grigoriev I.V."/>
            <person name="Debuchy R."/>
            <person name="Gladieux P."/>
            <person name="Thoren M.H."/>
            <person name="Johannesson H."/>
        </authorList>
    </citation>
    <scope>NUCLEOTIDE SEQUENCE</scope>
    <source>
        <strain evidence="2">CBS 626.80</strain>
    </source>
</reference>
<gene>
    <name evidence="2" type="ORF">QBC32DRAFT_342351</name>
</gene>
<protein>
    <submittedName>
        <fullName evidence="2">Uncharacterized protein</fullName>
    </submittedName>
</protein>
<feature type="region of interest" description="Disordered" evidence="1">
    <location>
        <begin position="452"/>
        <end position="492"/>
    </location>
</feature>
<accession>A0AAN6NUI0</accession>
<feature type="region of interest" description="Disordered" evidence="1">
    <location>
        <begin position="405"/>
        <end position="430"/>
    </location>
</feature>
<dbReference type="EMBL" id="MU859131">
    <property type="protein sequence ID" value="KAK3952111.1"/>
    <property type="molecule type" value="Genomic_DNA"/>
</dbReference>
<organism evidence="2 3">
    <name type="scientific">Pseudoneurospora amorphoporcata</name>
    <dbReference type="NCBI Taxonomy" id="241081"/>
    <lineage>
        <taxon>Eukaryota</taxon>
        <taxon>Fungi</taxon>
        <taxon>Dikarya</taxon>
        <taxon>Ascomycota</taxon>
        <taxon>Pezizomycotina</taxon>
        <taxon>Sordariomycetes</taxon>
        <taxon>Sordariomycetidae</taxon>
        <taxon>Sordariales</taxon>
        <taxon>Sordariaceae</taxon>
        <taxon>Pseudoneurospora</taxon>
    </lineage>
</organism>
<dbReference type="Proteomes" id="UP001303222">
    <property type="component" value="Unassembled WGS sequence"/>
</dbReference>
<name>A0AAN6NUI0_9PEZI</name>
<comment type="caution">
    <text evidence="2">The sequence shown here is derived from an EMBL/GenBank/DDBJ whole genome shotgun (WGS) entry which is preliminary data.</text>
</comment>